<proteinExistence type="predicted"/>
<reference evidence="1" key="1">
    <citation type="journal article" date="2015" name="Nature">
        <title>Complex archaea that bridge the gap between prokaryotes and eukaryotes.</title>
        <authorList>
            <person name="Spang A."/>
            <person name="Saw J.H."/>
            <person name="Jorgensen S.L."/>
            <person name="Zaremba-Niedzwiedzka K."/>
            <person name="Martijn J."/>
            <person name="Lind A.E."/>
            <person name="van Eijk R."/>
            <person name="Schleper C."/>
            <person name="Guy L."/>
            <person name="Ettema T.J."/>
        </authorList>
    </citation>
    <scope>NUCLEOTIDE SEQUENCE</scope>
</reference>
<gene>
    <name evidence="1" type="ORF">LCGC14_2669660</name>
</gene>
<comment type="caution">
    <text evidence="1">The sequence shown here is derived from an EMBL/GenBank/DDBJ whole genome shotgun (WGS) entry which is preliminary data.</text>
</comment>
<organism evidence="1">
    <name type="scientific">marine sediment metagenome</name>
    <dbReference type="NCBI Taxonomy" id="412755"/>
    <lineage>
        <taxon>unclassified sequences</taxon>
        <taxon>metagenomes</taxon>
        <taxon>ecological metagenomes</taxon>
    </lineage>
</organism>
<protein>
    <submittedName>
        <fullName evidence="1">Uncharacterized protein</fullName>
    </submittedName>
</protein>
<feature type="non-terminal residue" evidence="1">
    <location>
        <position position="54"/>
    </location>
</feature>
<dbReference type="AlphaFoldDB" id="A0A0F8ZPJ1"/>
<accession>A0A0F8ZPJ1</accession>
<dbReference type="EMBL" id="LAZR01046773">
    <property type="protein sequence ID" value="KKK95753.1"/>
    <property type="molecule type" value="Genomic_DNA"/>
</dbReference>
<sequence>MSSIQEAAKKAVNLGKQLKAIIEVGECLEELGSLELAQFEVERTATEAKEQCAI</sequence>
<name>A0A0F8ZPJ1_9ZZZZ</name>
<evidence type="ECO:0000313" key="1">
    <source>
        <dbReference type="EMBL" id="KKK95753.1"/>
    </source>
</evidence>